<organism evidence="3 4">
    <name type="scientific">Sesamum indicum</name>
    <name type="common">Oriental sesame</name>
    <name type="synonym">Sesamum orientale</name>
    <dbReference type="NCBI Taxonomy" id="4182"/>
    <lineage>
        <taxon>Eukaryota</taxon>
        <taxon>Viridiplantae</taxon>
        <taxon>Streptophyta</taxon>
        <taxon>Embryophyta</taxon>
        <taxon>Tracheophyta</taxon>
        <taxon>Spermatophyta</taxon>
        <taxon>Magnoliopsida</taxon>
        <taxon>eudicotyledons</taxon>
        <taxon>Gunneridae</taxon>
        <taxon>Pentapetalae</taxon>
        <taxon>asterids</taxon>
        <taxon>lamiids</taxon>
        <taxon>Lamiales</taxon>
        <taxon>Pedaliaceae</taxon>
        <taxon>Sesamum</taxon>
    </lineage>
</organism>
<dbReference type="InParanoid" id="A0A6I9T8E6"/>
<accession>A0A6I9T8E6</accession>
<evidence type="ECO:0000256" key="1">
    <source>
        <dbReference type="SAM" id="Coils"/>
    </source>
</evidence>
<protein>
    <submittedName>
        <fullName evidence="4">Uncharacterized protein LOC105162210 isoform X1</fullName>
    </submittedName>
</protein>
<reference evidence="4" key="1">
    <citation type="submission" date="2025-08" db="UniProtKB">
        <authorList>
            <consortium name="RefSeq"/>
        </authorList>
    </citation>
    <scope>IDENTIFICATION</scope>
</reference>
<feature type="coiled-coil region" evidence="1">
    <location>
        <begin position="382"/>
        <end position="442"/>
    </location>
</feature>
<sequence>MQLSPNSISHILMFIIVIKHLNLLPSFDHFWSLYSITASKRSGETGWFYLTTRKDCRFLDDLRSNVGPWRDRYFFIRSPPGQSWDFYLGWRESKPKPETFGEGFESDLINYITLFWYLPKVLLQEKVLKLAGLSPAPIPVKSFLESEIMLARIANKIRAKKGTLPLSVDRELRSVATAAKGKSRERAPTPTPSPSVATASEQPSSPTETRDHIPDEQVEVVKISEDRGQKRKRGRGTTIPEAESVEPTESRSDPSSKSARQGRLEAKIAADWVAEPESRKRFATFQEVWQRTRDEQPSSARSAEMSGEKWIPDWKISKNSSVLRTFAGQDSWEVYKAACLERDQVILAQTSLTSHEEHFAHNMTQAMAFAHNLSLQCSMWRHDKILLEAKTVEMEKKILEQQALIESLQSDAQEKKELVSKLEIYERELEEARSTAQTDRATAFEAGREQGLAEGRAQGLAEGRAIFLQSQEHKDLLDQARLNGARDFLKSRTFREAVEIQASDFMIEGFEKYQGQIRKLDGLAEDFDLEQLDVSLDKNLEPYPPGPAPADDFPEFLPLMDELPPLFPIS</sequence>
<dbReference type="OrthoDB" id="929305at2759"/>
<evidence type="ECO:0000313" key="3">
    <source>
        <dbReference type="Proteomes" id="UP000504604"/>
    </source>
</evidence>
<evidence type="ECO:0000313" key="4">
    <source>
        <dbReference type="RefSeq" id="XP_011078501.1"/>
    </source>
</evidence>
<dbReference type="AlphaFoldDB" id="A0A6I9T8E6"/>
<dbReference type="KEGG" id="sind:105162210"/>
<keyword evidence="1" id="KW-0175">Coiled coil</keyword>
<name>A0A6I9T8E6_SESIN</name>
<dbReference type="RefSeq" id="XP_011078501.1">
    <property type="nucleotide sequence ID" value="XM_011080199.2"/>
</dbReference>
<proteinExistence type="predicted"/>
<dbReference type="GeneID" id="105162210"/>
<gene>
    <name evidence="4" type="primary">LOC105162210</name>
</gene>
<feature type="region of interest" description="Disordered" evidence="2">
    <location>
        <begin position="177"/>
        <end position="264"/>
    </location>
</feature>
<evidence type="ECO:0000256" key="2">
    <source>
        <dbReference type="SAM" id="MobiDB-lite"/>
    </source>
</evidence>
<dbReference type="Proteomes" id="UP000504604">
    <property type="component" value="Linkage group LG5"/>
</dbReference>
<keyword evidence="3" id="KW-1185">Reference proteome</keyword>